<organism evidence="1 2">
    <name type="scientific">Chitinophaga silvatica</name>
    <dbReference type="NCBI Taxonomy" id="2282649"/>
    <lineage>
        <taxon>Bacteria</taxon>
        <taxon>Pseudomonadati</taxon>
        <taxon>Bacteroidota</taxon>
        <taxon>Chitinophagia</taxon>
        <taxon>Chitinophagales</taxon>
        <taxon>Chitinophagaceae</taxon>
        <taxon>Chitinophaga</taxon>
    </lineage>
</organism>
<gene>
    <name evidence="1" type="ORF">DVR12_17590</name>
</gene>
<dbReference type="NCBIfam" id="TIGR03696">
    <property type="entry name" value="Rhs_assc_core"/>
    <property type="match status" value="1"/>
</dbReference>
<comment type="caution">
    <text evidence="1">The sequence shown here is derived from an EMBL/GenBank/DDBJ whole genome shotgun (WGS) entry which is preliminary data.</text>
</comment>
<dbReference type="EMBL" id="QPMM01000009">
    <property type="protein sequence ID" value="RFS21148.1"/>
    <property type="molecule type" value="Genomic_DNA"/>
</dbReference>
<dbReference type="Proteomes" id="UP000260644">
    <property type="component" value="Unassembled WGS sequence"/>
</dbReference>
<name>A0A3E1Y8F0_9BACT</name>
<evidence type="ECO:0008006" key="3">
    <source>
        <dbReference type="Google" id="ProtNLM"/>
    </source>
</evidence>
<dbReference type="InterPro" id="IPR022385">
    <property type="entry name" value="Rhs_assc_core"/>
</dbReference>
<proteinExistence type="predicted"/>
<reference evidence="1 2" key="1">
    <citation type="submission" date="2018-07" db="EMBL/GenBank/DDBJ databases">
        <title>Chitinophaga K2CV101002-2 sp. nov., isolated from a monsoon evergreen broad-leaved forest soil.</title>
        <authorList>
            <person name="Lv Y."/>
        </authorList>
    </citation>
    <scope>NUCLEOTIDE SEQUENCE [LARGE SCALE GENOMIC DNA]</scope>
    <source>
        <strain evidence="1 2">GDMCC 1.1288</strain>
    </source>
</reference>
<evidence type="ECO:0000313" key="2">
    <source>
        <dbReference type="Proteomes" id="UP000260644"/>
    </source>
</evidence>
<sequence>MGGYLYGLNGKENDNEVKGEGNQVDFGARIYDPRIGRWNSLDPYQKKYPSFSPYNFVLNSPNYLKDVDGRDVGVTISGNTITFSNTFFLQGSSQVMLDHINKEYNRMYNGKLGGKYVDATSGKEYTVKFEFSFKIATNDDIVRISQTSSPLAESLVKINPNSGNGYSSGDIGGNIIRMDRGVAYDIGFYLHEGSHNLGLSDRYDNMALIDDNGFRAKLPKEFEHLDNQSITQPGFEGDPLGGNYKLDENNNLVPDKAVNYTQKVVDQFASKALEYSKNNNATKFVLDGNLDTEENKNKGGFNKIRKVPVKSAENIINKKSN</sequence>
<dbReference type="Gene3D" id="2.180.10.10">
    <property type="entry name" value="RHS repeat-associated core"/>
    <property type="match status" value="1"/>
</dbReference>
<protein>
    <recommendedName>
        <fullName evidence="3">RHS repeat-associated core domain-containing protein</fullName>
    </recommendedName>
</protein>
<keyword evidence="2" id="KW-1185">Reference proteome</keyword>
<dbReference type="AlphaFoldDB" id="A0A3E1Y8F0"/>
<evidence type="ECO:0000313" key="1">
    <source>
        <dbReference type="EMBL" id="RFS21148.1"/>
    </source>
</evidence>
<dbReference type="OrthoDB" id="667524at2"/>
<accession>A0A3E1Y8F0</accession>
<dbReference type="RefSeq" id="WP_116977096.1">
    <property type="nucleotide sequence ID" value="NZ_QPMM01000009.1"/>
</dbReference>